<protein>
    <submittedName>
        <fullName evidence="1">Uncharacterized protein</fullName>
    </submittedName>
</protein>
<accession>A0ABN9S6A8</accession>
<organism evidence="1 2">
    <name type="scientific">Prorocentrum cordatum</name>
    <dbReference type="NCBI Taxonomy" id="2364126"/>
    <lineage>
        <taxon>Eukaryota</taxon>
        <taxon>Sar</taxon>
        <taxon>Alveolata</taxon>
        <taxon>Dinophyceae</taxon>
        <taxon>Prorocentrales</taxon>
        <taxon>Prorocentraceae</taxon>
        <taxon>Prorocentrum</taxon>
    </lineage>
</organism>
<reference evidence="1" key="1">
    <citation type="submission" date="2023-10" db="EMBL/GenBank/DDBJ databases">
        <authorList>
            <person name="Chen Y."/>
            <person name="Shah S."/>
            <person name="Dougan E. K."/>
            <person name="Thang M."/>
            <person name="Chan C."/>
        </authorList>
    </citation>
    <scope>NUCLEOTIDE SEQUENCE [LARGE SCALE GENOMIC DNA]</scope>
</reference>
<gene>
    <name evidence="1" type="ORF">PCOR1329_LOCUS26901</name>
</gene>
<comment type="caution">
    <text evidence="1">The sequence shown here is derived from an EMBL/GenBank/DDBJ whole genome shotgun (WGS) entry which is preliminary data.</text>
</comment>
<dbReference type="EMBL" id="CAUYUJ010009646">
    <property type="protein sequence ID" value="CAK0827328.1"/>
    <property type="molecule type" value="Genomic_DNA"/>
</dbReference>
<evidence type="ECO:0000313" key="2">
    <source>
        <dbReference type="Proteomes" id="UP001189429"/>
    </source>
</evidence>
<sequence>MESRAHAKRLLRLVLAPVRMEVSVLAPRNFQEGRKHTDTSNRRSPGKYMKILEVGGETTTHKIWDTMGNPIICVYLFVSQGPFSFSRWWWFCYGLWERWRF</sequence>
<evidence type="ECO:0000313" key="1">
    <source>
        <dbReference type="EMBL" id="CAK0827328.1"/>
    </source>
</evidence>
<dbReference type="Proteomes" id="UP001189429">
    <property type="component" value="Unassembled WGS sequence"/>
</dbReference>
<name>A0ABN9S6A8_9DINO</name>
<keyword evidence="2" id="KW-1185">Reference proteome</keyword>
<proteinExistence type="predicted"/>